<dbReference type="HAMAP" id="MF_00009">
    <property type="entry name" value="Endoribonucl_YbeY"/>
    <property type="match status" value="1"/>
</dbReference>
<feature type="binding site" evidence="7">
    <location>
        <position position="159"/>
    </location>
    <ligand>
        <name>Zn(2+)</name>
        <dbReference type="ChEBI" id="CHEBI:29105"/>
        <note>catalytic</note>
    </ligand>
</feature>
<dbReference type="EC" id="3.1.-.-" evidence="7"/>
<reference evidence="9 10" key="1">
    <citation type="submission" date="2016-10" db="EMBL/GenBank/DDBJ databases">
        <authorList>
            <person name="de Groot N.N."/>
        </authorList>
    </citation>
    <scope>NUCLEOTIDE SEQUENCE [LARGE SCALE GENOMIC DNA]</scope>
    <source>
        <strain evidence="9 10">ATCC 700224</strain>
    </source>
</reference>
<dbReference type="AlphaFoldDB" id="A0A1G6XSF6"/>
<evidence type="ECO:0000256" key="6">
    <source>
        <dbReference type="ARBA" id="ARBA00022833"/>
    </source>
</evidence>
<keyword evidence="7" id="KW-0698">rRNA processing</keyword>
<dbReference type="GO" id="GO:0004222">
    <property type="term" value="F:metalloendopeptidase activity"/>
    <property type="evidence" value="ECO:0007669"/>
    <property type="project" value="InterPro"/>
</dbReference>
<feature type="region of interest" description="Disordered" evidence="8">
    <location>
        <begin position="179"/>
        <end position="202"/>
    </location>
</feature>
<dbReference type="RefSeq" id="WP_092781788.1">
    <property type="nucleotide sequence ID" value="NZ_FNAP01000001.1"/>
</dbReference>
<keyword evidence="5 7" id="KW-0378">Hydrolase</keyword>
<dbReference type="OrthoDB" id="9807740at2"/>
<comment type="subcellular location">
    <subcellularLocation>
        <location evidence="7">Cytoplasm</location>
    </subcellularLocation>
</comment>
<evidence type="ECO:0000313" key="9">
    <source>
        <dbReference type="EMBL" id="SDD80901.1"/>
    </source>
</evidence>
<evidence type="ECO:0000256" key="7">
    <source>
        <dbReference type="HAMAP-Rule" id="MF_00009"/>
    </source>
</evidence>
<keyword evidence="10" id="KW-1185">Reference proteome</keyword>
<comment type="function">
    <text evidence="7">Single strand-specific metallo-endoribonuclease involved in late-stage 70S ribosome quality control and in maturation of the 3' terminus of the 16S rRNA.</text>
</comment>
<dbReference type="PANTHER" id="PTHR46986">
    <property type="entry name" value="ENDORIBONUCLEASE YBEY, CHLOROPLASTIC"/>
    <property type="match status" value="1"/>
</dbReference>
<accession>A0A1G6XSF6</accession>
<feature type="binding site" evidence="7">
    <location>
        <position position="153"/>
    </location>
    <ligand>
        <name>Zn(2+)</name>
        <dbReference type="ChEBI" id="CHEBI:29105"/>
        <note>catalytic</note>
    </ligand>
</feature>
<evidence type="ECO:0000313" key="10">
    <source>
        <dbReference type="Proteomes" id="UP000199412"/>
    </source>
</evidence>
<feature type="binding site" evidence="7">
    <location>
        <position position="149"/>
    </location>
    <ligand>
        <name>Zn(2+)</name>
        <dbReference type="ChEBI" id="CHEBI:29105"/>
        <note>catalytic</note>
    </ligand>
</feature>
<dbReference type="InterPro" id="IPR020549">
    <property type="entry name" value="YbeY_CS"/>
</dbReference>
<dbReference type="EMBL" id="FNAP01000001">
    <property type="protein sequence ID" value="SDD80901.1"/>
    <property type="molecule type" value="Genomic_DNA"/>
</dbReference>
<comment type="similarity">
    <text evidence="1 7">Belongs to the endoribonuclease YbeY family.</text>
</comment>
<evidence type="ECO:0000256" key="3">
    <source>
        <dbReference type="ARBA" id="ARBA00022723"/>
    </source>
</evidence>
<sequence>MSADGTPFPVEIDVIVEVPAWRKAVRDVEAVCDRAAGATLTAGLPDSALGGLLAAGQRFEVCVALEDDASVRALNHGFRNQDKPTNVLAFAALEDENGRVLVPPADLGEDDEDEPTFLGDIVIALETTRDEAARDAKPLADHLSHLVVHGVLHLLGHDHQDEDEAQRMEDLETRILAGMGIPDPHAAPPESGTEDNERTEPK</sequence>
<evidence type="ECO:0000256" key="8">
    <source>
        <dbReference type="SAM" id="MobiDB-lite"/>
    </source>
</evidence>
<dbReference type="GO" id="GO:0006364">
    <property type="term" value="P:rRNA processing"/>
    <property type="evidence" value="ECO:0007669"/>
    <property type="project" value="UniProtKB-UniRule"/>
</dbReference>
<comment type="cofactor">
    <cofactor evidence="7">
        <name>Zn(2+)</name>
        <dbReference type="ChEBI" id="CHEBI:29105"/>
    </cofactor>
    <text evidence="7">Binds 1 zinc ion.</text>
</comment>
<dbReference type="STRING" id="69960.SAMN05421720_101605"/>
<dbReference type="SUPFAM" id="SSF55486">
    <property type="entry name" value="Metalloproteases ('zincins'), catalytic domain"/>
    <property type="match status" value="1"/>
</dbReference>
<dbReference type="GO" id="GO:0004521">
    <property type="term" value="F:RNA endonuclease activity"/>
    <property type="evidence" value="ECO:0007669"/>
    <property type="project" value="UniProtKB-UniRule"/>
</dbReference>
<organism evidence="9 10">
    <name type="scientific">Rhodospira trueperi</name>
    <dbReference type="NCBI Taxonomy" id="69960"/>
    <lineage>
        <taxon>Bacteria</taxon>
        <taxon>Pseudomonadati</taxon>
        <taxon>Pseudomonadota</taxon>
        <taxon>Alphaproteobacteria</taxon>
        <taxon>Rhodospirillales</taxon>
        <taxon>Rhodospirillaceae</taxon>
        <taxon>Rhodospira</taxon>
    </lineage>
</organism>
<dbReference type="InterPro" id="IPR023091">
    <property type="entry name" value="MetalPrtase_cat_dom_sf_prd"/>
</dbReference>
<evidence type="ECO:0000256" key="1">
    <source>
        <dbReference type="ARBA" id="ARBA00010875"/>
    </source>
</evidence>
<dbReference type="Proteomes" id="UP000199412">
    <property type="component" value="Unassembled WGS sequence"/>
</dbReference>
<keyword evidence="7" id="KW-0690">Ribosome biogenesis</keyword>
<dbReference type="GO" id="GO:0008270">
    <property type="term" value="F:zinc ion binding"/>
    <property type="evidence" value="ECO:0007669"/>
    <property type="project" value="UniProtKB-UniRule"/>
</dbReference>
<evidence type="ECO:0000256" key="4">
    <source>
        <dbReference type="ARBA" id="ARBA00022759"/>
    </source>
</evidence>
<keyword evidence="6 7" id="KW-0862">Zinc</keyword>
<dbReference type="GO" id="GO:0005737">
    <property type="term" value="C:cytoplasm"/>
    <property type="evidence" value="ECO:0007669"/>
    <property type="project" value="UniProtKB-SubCell"/>
</dbReference>
<dbReference type="Pfam" id="PF02130">
    <property type="entry name" value="YbeY"/>
    <property type="match status" value="1"/>
</dbReference>
<dbReference type="PROSITE" id="PS01306">
    <property type="entry name" value="UPF0054"/>
    <property type="match status" value="1"/>
</dbReference>
<dbReference type="InterPro" id="IPR002036">
    <property type="entry name" value="YbeY"/>
</dbReference>
<evidence type="ECO:0000256" key="5">
    <source>
        <dbReference type="ARBA" id="ARBA00022801"/>
    </source>
</evidence>
<keyword evidence="3 7" id="KW-0479">Metal-binding</keyword>
<protein>
    <recommendedName>
        <fullName evidence="7">Endoribonuclease YbeY</fullName>
        <ecNumber evidence="7">3.1.-.-</ecNumber>
    </recommendedName>
</protein>
<proteinExistence type="inferred from homology"/>
<dbReference type="NCBIfam" id="TIGR00043">
    <property type="entry name" value="rRNA maturation RNase YbeY"/>
    <property type="match status" value="1"/>
</dbReference>
<evidence type="ECO:0000256" key="2">
    <source>
        <dbReference type="ARBA" id="ARBA00022722"/>
    </source>
</evidence>
<keyword evidence="2 7" id="KW-0540">Nuclease</keyword>
<name>A0A1G6XSF6_9PROT</name>
<keyword evidence="7" id="KW-0963">Cytoplasm</keyword>
<dbReference type="Gene3D" id="3.40.390.30">
    <property type="entry name" value="Metalloproteases ('zincins'), catalytic domain"/>
    <property type="match status" value="1"/>
</dbReference>
<keyword evidence="4 7" id="KW-0255">Endonuclease</keyword>
<gene>
    <name evidence="7" type="primary">ybeY</name>
    <name evidence="9" type="ORF">SAMN05421720_101605</name>
</gene>
<dbReference type="PANTHER" id="PTHR46986:SF1">
    <property type="entry name" value="ENDORIBONUCLEASE YBEY, CHLOROPLASTIC"/>
    <property type="match status" value="1"/>
</dbReference>